<protein>
    <submittedName>
        <fullName evidence="1">Uncharacterized protein</fullName>
    </submittedName>
</protein>
<accession>A0AAW3MFM2</accession>
<dbReference type="EMBL" id="LDQV01000012">
    <property type="protein sequence ID" value="KTR27928.1"/>
    <property type="molecule type" value="Genomic_DNA"/>
</dbReference>
<proteinExistence type="predicted"/>
<sequence length="149" mass="17601">MDMKRYEEITSEEAIKRIINKEEVFDKNEKRFFSLGKSNTVWVQTEHSHGSETSSSGHTLEDLLDKKWFIKKPFDVRAEMLARPNEWVGSFKLGDKWQMIGFSPEQMSVFGRRYQKNLIEFSTFNTFIPINDELDRCIPIEDVPEEELT</sequence>
<gene>
    <name evidence="1" type="ORF">RSA11_04525</name>
</gene>
<comment type="caution">
    <text evidence="1">The sequence shown here is derived from an EMBL/GenBank/DDBJ whole genome shotgun (WGS) entry which is preliminary data.</text>
</comment>
<dbReference type="Proteomes" id="UP000072605">
    <property type="component" value="Unassembled WGS sequence"/>
</dbReference>
<dbReference type="RefSeq" id="WP_058713224.1">
    <property type="nucleotide sequence ID" value="NZ_LDQV01000012.1"/>
</dbReference>
<organism evidence="1 2">
    <name type="scientific">Exiguobacterium indicum</name>
    <dbReference type="NCBI Taxonomy" id="296995"/>
    <lineage>
        <taxon>Bacteria</taxon>
        <taxon>Bacillati</taxon>
        <taxon>Bacillota</taxon>
        <taxon>Bacilli</taxon>
        <taxon>Bacillales</taxon>
        <taxon>Bacillales Family XII. Incertae Sedis</taxon>
        <taxon>Exiguobacterium</taxon>
    </lineage>
</organism>
<evidence type="ECO:0000313" key="2">
    <source>
        <dbReference type="Proteomes" id="UP000072605"/>
    </source>
</evidence>
<evidence type="ECO:0000313" key="1">
    <source>
        <dbReference type="EMBL" id="KTR27928.1"/>
    </source>
</evidence>
<name>A0AAW3MFM2_9BACL</name>
<dbReference type="AlphaFoldDB" id="A0AAW3MFM2"/>
<reference evidence="1 2" key="1">
    <citation type="journal article" date="2016" name="Front. Microbiol.">
        <title>Genomic Resource of Rice Seed Associated Bacteria.</title>
        <authorList>
            <person name="Midha S."/>
            <person name="Bansal K."/>
            <person name="Sharma S."/>
            <person name="Kumar N."/>
            <person name="Patil P.P."/>
            <person name="Chaudhry V."/>
            <person name="Patil P.B."/>
        </authorList>
    </citation>
    <scope>NUCLEOTIDE SEQUENCE [LARGE SCALE GENOMIC DNA]</scope>
    <source>
        <strain evidence="1 2">RSA11</strain>
    </source>
</reference>